<evidence type="ECO:0000256" key="4">
    <source>
        <dbReference type="SAM" id="MobiDB-lite"/>
    </source>
</evidence>
<dbReference type="PANTHER" id="PTHR47691">
    <property type="entry name" value="REGULATOR-RELATED"/>
    <property type="match status" value="1"/>
</dbReference>
<dbReference type="SUPFAM" id="SSF48452">
    <property type="entry name" value="TPR-like"/>
    <property type="match status" value="3"/>
</dbReference>
<evidence type="ECO:0000313" key="7">
    <source>
        <dbReference type="Proteomes" id="UP000546642"/>
    </source>
</evidence>
<dbReference type="InterPro" id="IPR036388">
    <property type="entry name" value="WH-like_DNA-bd_sf"/>
</dbReference>
<name>A0A7X0D4H2_9ACTN</name>
<feature type="domain" description="OmpR/PhoB-type" evidence="5">
    <location>
        <begin position="1"/>
        <end position="96"/>
    </location>
</feature>
<protein>
    <submittedName>
        <fullName evidence="6">Putative ATPase/DNA-binding SARP family transcriptional activator</fullName>
    </submittedName>
</protein>
<dbReference type="InterPro" id="IPR011990">
    <property type="entry name" value="TPR-like_helical_dom_sf"/>
</dbReference>
<gene>
    <name evidence="6" type="ORF">HNR23_001155</name>
</gene>
<sequence>MRFGMLGPLAVWTADGQQVRVPELKVRTLLAALLAHDGRPVSADRLIDDLWERRLPTNPTGALQAKVSQLRRALDEAQPGGRTLVVSRAPGYALEVPPDAVDARRFQGLAARARATEDLRARADLLSDALALWRGPALADFADTEFARPVIARLGELHTLALEEHAETRLDLGEHHPLVGELAALVARHPLRERLRAAHILALHRAGRQREALASYEDLRRHLAEELGLDPSPDLTGLHQAVLEQDPGLALPRRPEHPAARPFAGQPIAAQPPTARTPVPTWASTEAPVTEPQSVSPPMSPPVPLTNLPAPLTDLIGRGSAVEQVLSRLRSARLVTLTGPGGVGKTRLALEAAAQSLRSFPDGVWVVELIGLGGADGRPGSGYGLAGCAEAVSAVLGIRDDPAAGTGSPPGAPVSFVDRVAAALRPKRMLLVLDNCEHVVDGVAELAETLLRTAPDLRILTTSQEPLGVSGEALWSVPPLSLPDPSVEVTPSVVEVSSAARLFLARAAAAAPDFTLDAENAHAVATVCRRLDGLPLALELAATRVRVLGVHELAERLDDRFRLLAAGKRGAPSRHRTLRAMIDWSWELLTESERTVLRRLAVHADGCTLEAAETVCTGEGVREEDVPHLLFDLVDRSLVVTVEGAAGTRYRLLESVAAYGVERLHQADEFDRVTRRHDRYYLRLAERAEPHLYGPNQRQWLELLDDEAANLRSALDHAVRRADTDPALRLVNALAWYWYLRGRTGEAVRSLAGALSLSDGATDLRARAGAWHAGFRLLAAEAPYPPGQRRSDMSSYAGIGDPRARARAQWFLGFAGWGTGDLGSSAFQVEQALSALSAVGDRWGEAAALSTSAVQAMLMRGDLRGARRDAERSAALFRRLGDRWGELQATDALGMVAETIGDYERAGGLHREGADIAEELGLWSELSAKLSQLGRVQLLRGDHRRAEDLHLRALRLAEEQSDVRKQEYAELGLALVARREGRLDVAESRLRAWVEWCRQVEGQPGLALMLAELGFIAEQKGDAERALELHVEGCGAALSTGDPRAIALALEGVAGARALTGHPRHAAELLGAAAAAREAIGAPLPSAERGDVDRISESVREELGEEAFAASVRRGTALSAEACASDLVRSAAA</sequence>
<proteinExistence type="inferred from homology"/>
<dbReference type="SMART" id="SM01043">
    <property type="entry name" value="BTAD"/>
    <property type="match status" value="1"/>
</dbReference>
<dbReference type="RefSeq" id="WP_184074228.1">
    <property type="nucleotide sequence ID" value="NZ_JACHDS010000001.1"/>
</dbReference>
<dbReference type="AlphaFoldDB" id="A0A7X0D4H2"/>
<evidence type="ECO:0000256" key="3">
    <source>
        <dbReference type="PROSITE-ProRule" id="PRU01091"/>
    </source>
</evidence>
<dbReference type="CDD" id="cd15831">
    <property type="entry name" value="BTAD"/>
    <property type="match status" value="1"/>
</dbReference>
<feature type="DNA-binding region" description="OmpR/PhoB-type" evidence="3">
    <location>
        <begin position="1"/>
        <end position="96"/>
    </location>
</feature>
<organism evidence="6 7">
    <name type="scientific">Nocardiopsis mwathae</name>
    <dbReference type="NCBI Taxonomy" id="1472723"/>
    <lineage>
        <taxon>Bacteria</taxon>
        <taxon>Bacillati</taxon>
        <taxon>Actinomycetota</taxon>
        <taxon>Actinomycetes</taxon>
        <taxon>Streptosporangiales</taxon>
        <taxon>Nocardiopsidaceae</taxon>
        <taxon>Nocardiopsis</taxon>
    </lineage>
</organism>
<dbReference type="PROSITE" id="PS51755">
    <property type="entry name" value="OMPR_PHOB"/>
    <property type="match status" value="1"/>
</dbReference>
<dbReference type="SMART" id="SM00862">
    <property type="entry name" value="Trans_reg_C"/>
    <property type="match status" value="1"/>
</dbReference>
<dbReference type="EMBL" id="JACHDS010000001">
    <property type="protein sequence ID" value="MBB6171095.1"/>
    <property type="molecule type" value="Genomic_DNA"/>
</dbReference>
<dbReference type="Gene3D" id="1.25.40.10">
    <property type="entry name" value="Tetratricopeptide repeat domain"/>
    <property type="match status" value="3"/>
</dbReference>
<keyword evidence="2 3" id="KW-0238">DNA-binding</keyword>
<dbReference type="Pfam" id="PF25872">
    <property type="entry name" value="HTH_77"/>
    <property type="match status" value="1"/>
</dbReference>
<reference evidence="6 7" key="1">
    <citation type="submission" date="2020-08" db="EMBL/GenBank/DDBJ databases">
        <title>Sequencing the genomes of 1000 actinobacteria strains.</title>
        <authorList>
            <person name="Klenk H.-P."/>
        </authorList>
    </citation>
    <scope>NUCLEOTIDE SEQUENCE [LARGE SCALE GENOMIC DNA]</scope>
    <source>
        <strain evidence="6 7">DSM 46659</strain>
    </source>
</reference>
<dbReference type="SUPFAM" id="SSF52540">
    <property type="entry name" value="P-loop containing nucleoside triphosphate hydrolases"/>
    <property type="match status" value="1"/>
</dbReference>
<comment type="caution">
    <text evidence="6">The sequence shown here is derived from an EMBL/GenBank/DDBJ whole genome shotgun (WGS) entry which is preliminary data.</text>
</comment>
<dbReference type="PANTHER" id="PTHR47691:SF3">
    <property type="entry name" value="HTH-TYPE TRANSCRIPTIONAL REGULATOR RV0890C-RELATED"/>
    <property type="match status" value="1"/>
</dbReference>
<dbReference type="GO" id="GO:0003677">
    <property type="term" value="F:DNA binding"/>
    <property type="evidence" value="ECO:0007669"/>
    <property type="project" value="UniProtKB-UniRule"/>
</dbReference>
<dbReference type="InterPro" id="IPR058852">
    <property type="entry name" value="HTH_77"/>
</dbReference>
<dbReference type="Pfam" id="PF03704">
    <property type="entry name" value="BTAD"/>
    <property type="match status" value="1"/>
</dbReference>
<evidence type="ECO:0000259" key="5">
    <source>
        <dbReference type="PROSITE" id="PS51755"/>
    </source>
</evidence>
<feature type="region of interest" description="Disordered" evidence="4">
    <location>
        <begin position="249"/>
        <end position="301"/>
    </location>
</feature>
<dbReference type="Gene3D" id="1.10.10.10">
    <property type="entry name" value="Winged helix-like DNA-binding domain superfamily/Winged helix DNA-binding domain"/>
    <property type="match status" value="1"/>
</dbReference>
<dbReference type="SUPFAM" id="SSF46894">
    <property type="entry name" value="C-terminal effector domain of the bipartite response regulators"/>
    <property type="match status" value="1"/>
</dbReference>
<dbReference type="PRINTS" id="PR00364">
    <property type="entry name" value="DISEASERSIST"/>
</dbReference>
<dbReference type="InterPro" id="IPR016032">
    <property type="entry name" value="Sig_transdc_resp-reg_C-effctor"/>
</dbReference>
<evidence type="ECO:0000256" key="1">
    <source>
        <dbReference type="ARBA" id="ARBA00005820"/>
    </source>
</evidence>
<evidence type="ECO:0000313" key="6">
    <source>
        <dbReference type="EMBL" id="MBB6171095.1"/>
    </source>
</evidence>
<dbReference type="InterPro" id="IPR027417">
    <property type="entry name" value="P-loop_NTPase"/>
</dbReference>
<keyword evidence="7" id="KW-1185">Reference proteome</keyword>
<evidence type="ECO:0000256" key="2">
    <source>
        <dbReference type="ARBA" id="ARBA00023125"/>
    </source>
</evidence>
<dbReference type="InterPro" id="IPR001867">
    <property type="entry name" value="OmpR/PhoB-type_DNA-bd"/>
</dbReference>
<dbReference type="GO" id="GO:0006355">
    <property type="term" value="P:regulation of DNA-templated transcription"/>
    <property type="evidence" value="ECO:0007669"/>
    <property type="project" value="InterPro"/>
</dbReference>
<dbReference type="Gene3D" id="3.40.50.300">
    <property type="entry name" value="P-loop containing nucleotide triphosphate hydrolases"/>
    <property type="match status" value="1"/>
</dbReference>
<dbReference type="Proteomes" id="UP000546642">
    <property type="component" value="Unassembled WGS sequence"/>
</dbReference>
<dbReference type="InterPro" id="IPR005158">
    <property type="entry name" value="BTAD"/>
</dbReference>
<dbReference type="GO" id="GO:0000160">
    <property type="term" value="P:phosphorelay signal transduction system"/>
    <property type="evidence" value="ECO:0007669"/>
    <property type="project" value="InterPro"/>
</dbReference>
<comment type="similarity">
    <text evidence="1">Belongs to the AfsR/DnrI/RedD regulatory family.</text>
</comment>
<dbReference type="Pfam" id="PF00486">
    <property type="entry name" value="Trans_reg_C"/>
    <property type="match status" value="1"/>
</dbReference>
<accession>A0A7X0D4H2</accession>